<name>A0ABS7TWP6_9BACT</name>
<comment type="caution">
    <text evidence="1">The sequence shown here is derived from an EMBL/GenBank/DDBJ whole genome shotgun (WGS) entry which is preliminary data.</text>
</comment>
<keyword evidence="2" id="KW-1185">Reference proteome</keyword>
<accession>A0ABS7TWP6</accession>
<protein>
    <submittedName>
        <fullName evidence="1">Uncharacterized protein</fullName>
    </submittedName>
</protein>
<dbReference type="Proteomes" id="UP001139031">
    <property type="component" value="Unassembled WGS sequence"/>
</dbReference>
<reference evidence="1" key="1">
    <citation type="submission" date="2021-08" db="EMBL/GenBank/DDBJ databases">
        <authorList>
            <person name="Stevens D.C."/>
        </authorList>
    </citation>
    <scope>NUCLEOTIDE SEQUENCE</scope>
    <source>
        <strain evidence="1">DSM 53165</strain>
    </source>
</reference>
<organism evidence="1 2">
    <name type="scientific">Nannocystis pusilla</name>
    <dbReference type="NCBI Taxonomy" id="889268"/>
    <lineage>
        <taxon>Bacteria</taxon>
        <taxon>Pseudomonadati</taxon>
        <taxon>Myxococcota</taxon>
        <taxon>Polyangia</taxon>
        <taxon>Nannocystales</taxon>
        <taxon>Nannocystaceae</taxon>
        <taxon>Nannocystis</taxon>
    </lineage>
</organism>
<dbReference type="EMBL" id="JAIRAU010000034">
    <property type="protein sequence ID" value="MBZ5712688.1"/>
    <property type="molecule type" value="Genomic_DNA"/>
</dbReference>
<dbReference type="RefSeq" id="WP_224194444.1">
    <property type="nucleotide sequence ID" value="NZ_JAIRAU010000034.1"/>
</dbReference>
<gene>
    <name evidence="1" type="ORF">K7C98_25890</name>
</gene>
<evidence type="ECO:0000313" key="1">
    <source>
        <dbReference type="EMBL" id="MBZ5712688.1"/>
    </source>
</evidence>
<sequence length="58" mass="6538">MTYPAVRIRRVEITPTIRATRRANEPVLQVMSWPAPVDADPRKVEHVDAIELVAASSR</sequence>
<evidence type="ECO:0000313" key="2">
    <source>
        <dbReference type="Proteomes" id="UP001139031"/>
    </source>
</evidence>
<proteinExistence type="predicted"/>